<protein>
    <submittedName>
        <fullName evidence="2">Sulfotransferase</fullName>
    </submittedName>
</protein>
<dbReference type="EMBL" id="CP109965">
    <property type="protein sequence ID" value="WAJ69380.1"/>
    <property type="molecule type" value="Genomic_DNA"/>
</dbReference>
<dbReference type="Proteomes" id="UP001163726">
    <property type="component" value="Chromosome"/>
</dbReference>
<organism evidence="2 3">
    <name type="scientific">Catenovulum adriaticum</name>
    <dbReference type="NCBI Taxonomy" id="2984846"/>
    <lineage>
        <taxon>Bacteria</taxon>
        <taxon>Pseudomonadati</taxon>
        <taxon>Pseudomonadota</taxon>
        <taxon>Gammaproteobacteria</taxon>
        <taxon>Alteromonadales</taxon>
        <taxon>Alteromonadaceae</taxon>
        <taxon>Catenovulum</taxon>
    </lineage>
</organism>
<gene>
    <name evidence="2" type="ORF">OLW01_09315</name>
</gene>
<evidence type="ECO:0000313" key="2">
    <source>
        <dbReference type="EMBL" id="WAJ69380.1"/>
    </source>
</evidence>
<dbReference type="PANTHER" id="PTHR12788:SF10">
    <property type="entry name" value="PROTEIN-TYROSINE SULFOTRANSFERASE"/>
    <property type="match status" value="1"/>
</dbReference>
<accession>A0ABY7AIE8</accession>
<sequence>MIDFCILGNPRSGTTLLRLMLSTHPDITVPPEAGFAVWLMENWEGEFSPEIYVEKLCQTKKIESWQIDQKELTAYLHKNKVDSLKSAILQTYEFYRENEQVQFIGDKNNFYLDHIDTLKKINSSMSYIHIVRDGRDVACSYLQLMNKKYTSKYAPILPTNITEIASSWSQNNNKIRAGIPPEKIITIRLEDLVEKPENELKRVCKFLGYKYDIKMLDYYKNSDNYEPKEYDEWKSKNKKPIENDNFKFKRILSQADIAEFEKVAADTLAHFGYELLS</sequence>
<dbReference type="RefSeq" id="WP_268073598.1">
    <property type="nucleotide sequence ID" value="NZ_CP109965.1"/>
</dbReference>
<keyword evidence="3" id="KW-1185">Reference proteome</keyword>
<keyword evidence="1" id="KW-0808">Transferase</keyword>
<dbReference type="InterPro" id="IPR027417">
    <property type="entry name" value="P-loop_NTPase"/>
</dbReference>
<evidence type="ECO:0000256" key="1">
    <source>
        <dbReference type="ARBA" id="ARBA00022679"/>
    </source>
</evidence>
<dbReference type="SUPFAM" id="SSF52540">
    <property type="entry name" value="P-loop containing nucleoside triphosphate hydrolases"/>
    <property type="match status" value="1"/>
</dbReference>
<evidence type="ECO:0000313" key="3">
    <source>
        <dbReference type="Proteomes" id="UP001163726"/>
    </source>
</evidence>
<dbReference type="PANTHER" id="PTHR12788">
    <property type="entry name" value="PROTEIN-TYROSINE SULFOTRANSFERASE 2"/>
    <property type="match status" value="1"/>
</dbReference>
<dbReference type="Gene3D" id="3.40.50.300">
    <property type="entry name" value="P-loop containing nucleotide triphosphate hydrolases"/>
    <property type="match status" value="1"/>
</dbReference>
<dbReference type="Pfam" id="PF13469">
    <property type="entry name" value="Sulfotransfer_3"/>
    <property type="match status" value="1"/>
</dbReference>
<reference evidence="2" key="1">
    <citation type="submission" date="2022-10" db="EMBL/GenBank/DDBJ databases">
        <title>Catenovulum adriacola sp. nov. isolated in the Harbour of Susak.</title>
        <authorList>
            <person name="Schoch T."/>
            <person name="Reich S.J."/>
            <person name="Stoeferle S."/>
            <person name="Flaiz M."/>
            <person name="Kazda M."/>
            <person name="Riedel C.U."/>
            <person name="Duerre P."/>
        </authorList>
    </citation>
    <scope>NUCLEOTIDE SEQUENCE</scope>
    <source>
        <strain evidence="2">TS8</strain>
    </source>
</reference>
<name>A0ABY7AIE8_9ALTE</name>
<proteinExistence type="predicted"/>
<dbReference type="InterPro" id="IPR026634">
    <property type="entry name" value="TPST-like"/>
</dbReference>